<dbReference type="GO" id="GO:0006950">
    <property type="term" value="P:response to stress"/>
    <property type="evidence" value="ECO:0007669"/>
    <property type="project" value="TreeGrafter"/>
</dbReference>
<keyword evidence="3" id="KW-0238">DNA-binding</keyword>
<dbReference type="GO" id="GO:0003677">
    <property type="term" value="F:DNA binding"/>
    <property type="evidence" value="ECO:0007669"/>
    <property type="project" value="UniProtKB-KW"/>
</dbReference>
<dbReference type="RefSeq" id="WP_184569550.1">
    <property type="nucleotide sequence ID" value="NZ_JACHJL010000002.1"/>
</dbReference>
<dbReference type="Gene3D" id="1.10.10.10">
    <property type="entry name" value="Winged helix-like DNA-binding domain superfamily/Winged helix DNA-binding domain"/>
    <property type="match status" value="1"/>
</dbReference>
<dbReference type="Proteomes" id="UP000588098">
    <property type="component" value="Unassembled WGS sequence"/>
</dbReference>
<sequence length="184" mass="20075">MATQEQYRELARQLTATAAIQRDLSRALPADCPPASAIVLMVLARHGEIRMSKLAELLSIDMSVTSRHAAHVAERGWIDRQPDPLDKRSRLLRINARGEALLNQVAEGYSHVLAHCLSGWSDDELGQLNTLLAKLRASFGDCRARPPLPPQVSPAATPTPPAAPADPHPPPSVGHDITRTRTKR</sequence>
<feature type="region of interest" description="Disordered" evidence="1">
    <location>
        <begin position="144"/>
        <end position="184"/>
    </location>
</feature>
<evidence type="ECO:0000313" key="4">
    <source>
        <dbReference type="Proteomes" id="UP000588098"/>
    </source>
</evidence>
<dbReference type="InterPro" id="IPR039422">
    <property type="entry name" value="MarR/SlyA-like"/>
</dbReference>
<proteinExistence type="predicted"/>
<accession>A0A7W9Q7R7</accession>
<dbReference type="PANTHER" id="PTHR33164">
    <property type="entry name" value="TRANSCRIPTIONAL REGULATOR, MARR FAMILY"/>
    <property type="match status" value="1"/>
</dbReference>
<dbReference type="GO" id="GO:0003700">
    <property type="term" value="F:DNA-binding transcription factor activity"/>
    <property type="evidence" value="ECO:0007669"/>
    <property type="project" value="InterPro"/>
</dbReference>
<feature type="domain" description="HTH marR-type" evidence="2">
    <location>
        <begin position="7"/>
        <end position="137"/>
    </location>
</feature>
<dbReference type="InterPro" id="IPR036390">
    <property type="entry name" value="WH_DNA-bd_sf"/>
</dbReference>
<gene>
    <name evidence="3" type="ORF">FHS42_001313</name>
</gene>
<protein>
    <submittedName>
        <fullName evidence="3">DNA-binding MarR family transcriptional regulator</fullName>
    </submittedName>
</protein>
<dbReference type="SUPFAM" id="SSF46785">
    <property type="entry name" value="Winged helix' DNA-binding domain"/>
    <property type="match status" value="1"/>
</dbReference>
<dbReference type="InterPro" id="IPR036388">
    <property type="entry name" value="WH-like_DNA-bd_sf"/>
</dbReference>
<dbReference type="PRINTS" id="PR00598">
    <property type="entry name" value="HTHMARR"/>
</dbReference>
<reference evidence="3 4" key="1">
    <citation type="submission" date="2020-08" db="EMBL/GenBank/DDBJ databases">
        <title>Genomic Encyclopedia of Type Strains, Phase III (KMG-III): the genomes of soil and plant-associated and newly described type strains.</title>
        <authorList>
            <person name="Whitman W."/>
        </authorList>
    </citation>
    <scope>NUCLEOTIDE SEQUENCE [LARGE SCALE GENOMIC DNA]</scope>
    <source>
        <strain evidence="3 4">CECT 8305</strain>
    </source>
</reference>
<dbReference type="Pfam" id="PF12802">
    <property type="entry name" value="MarR_2"/>
    <property type="match status" value="1"/>
</dbReference>
<dbReference type="PANTHER" id="PTHR33164:SF57">
    <property type="entry name" value="MARR-FAMILY TRANSCRIPTIONAL REGULATOR"/>
    <property type="match status" value="1"/>
</dbReference>
<evidence type="ECO:0000259" key="2">
    <source>
        <dbReference type="PROSITE" id="PS50995"/>
    </source>
</evidence>
<dbReference type="AlphaFoldDB" id="A0A7W9Q7R7"/>
<organism evidence="3 4">
    <name type="scientific">Streptomyces zagrosensis</name>
    <dbReference type="NCBI Taxonomy" id="1042984"/>
    <lineage>
        <taxon>Bacteria</taxon>
        <taxon>Bacillati</taxon>
        <taxon>Actinomycetota</taxon>
        <taxon>Actinomycetes</taxon>
        <taxon>Kitasatosporales</taxon>
        <taxon>Streptomycetaceae</taxon>
        <taxon>Streptomyces</taxon>
    </lineage>
</organism>
<feature type="compositionally biased region" description="Pro residues" evidence="1">
    <location>
        <begin position="146"/>
        <end position="172"/>
    </location>
</feature>
<comment type="caution">
    <text evidence="3">The sequence shown here is derived from an EMBL/GenBank/DDBJ whole genome shotgun (WGS) entry which is preliminary data.</text>
</comment>
<dbReference type="PROSITE" id="PS50995">
    <property type="entry name" value="HTH_MARR_2"/>
    <property type="match status" value="1"/>
</dbReference>
<evidence type="ECO:0000313" key="3">
    <source>
        <dbReference type="EMBL" id="MBB5934287.1"/>
    </source>
</evidence>
<evidence type="ECO:0000256" key="1">
    <source>
        <dbReference type="SAM" id="MobiDB-lite"/>
    </source>
</evidence>
<keyword evidence="4" id="KW-1185">Reference proteome</keyword>
<name>A0A7W9Q7R7_9ACTN</name>
<dbReference type="InterPro" id="IPR000835">
    <property type="entry name" value="HTH_MarR-typ"/>
</dbReference>
<dbReference type="EMBL" id="JACHJL010000002">
    <property type="protein sequence ID" value="MBB5934287.1"/>
    <property type="molecule type" value="Genomic_DNA"/>
</dbReference>
<dbReference type="SMART" id="SM00347">
    <property type="entry name" value="HTH_MARR"/>
    <property type="match status" value="1"/>
</dbReference>